<reference evidence="1 2" key="1">
    <citation type="journal article" date="2024" name="Commun. Biol.">
        <title>Comparative genomic analysis of thermophilic fungi reveals convergent evolutionary adaptations and gene losses.</title>
        <authorList>
            <person name="Steindorff A.S."/>
            <person name="Aguilar-Pontes M.V."/>
            <person name="Robinson A.J."/>
            <person name="Andreopoulos B."/>
            <person name="LaButti K."/>
            <person name="Kuo A."/>
            <person name="Mondo S."/>
            <person name="Riley R."/>
            <person name="Otillar R."/>
            <person name="Haridas S."/>
            <person name="Lipzen A."/>
            <person name="Grimwood J."/>
            <person name="Schmutz J."/>
            <person name="Clum A."/>
            <person name="Reid I.D."/>
            <person name="Moisan M.C."/>
            <person name="Butler G."/>
            <person name="Nguyen T.T.M."/>
            <person name="Dewar K."/>
            <person name="Conant G."/>
            <person name="Drula E."/>
            <person name="Henrissat B."/>
            <person name="Hansel C."/>
            <person name="Singer S."/>
            <person name="Hutchinson M.I."/>
            <person name="de Vries R.P."/>
            <person name="Natvig D.O."/>
            <person name="Powell A.J."/>
            <person name="Tsang A."/>
            <person name="Grigoriev I.V."/>
        </authorList>
    </citation>
    <scope>NUCLEOTIDE SEQUENCE [LARGE SCALE GENOMIC DNA]</scope>
    <source>
        <strain evidence="1 2">CBS 494.80</strain>
    </source>
</reference>
<proteinExistence type="predicted"/>
<protein>
    <submittedName>
        <fullName evidence="1">Uncharacterized protein</fullName>
    </submittedName>
</protein>
<organism evidence="1 2">
    <name type="scientific">Oculimacula yallundae</name>
    <dbReference type="NCBI Taxonomy" id="86028"/>
    <lineage>
        <taxon>Eukaryota</taxon>
        <taxon>Fungi</taxon>
        <taxon>Dikarya</taxon>
        <taxon>Ascomycota</taxon>
        <taxon>Pezizomycotina</taxon>
        <taxon>Leotiomycetes</taxon>
        <taxon>Helotiales</taxon>
        <taxon>Ploettnerulaceae</taxon>
        <taxon>Oculimacula</taxon>
    </lineage>
</organism>
<gene>
    <name evidence="1" type="ORF">VTL71DRAFT_14944</name>
</gene>
<dbReference type="EMBL" id="JAZHXI010000008">
    <property type="protein sequence ID" value="KAL2068607.1"/>
    <property type="molecule type" value="Genomic_DNA"/>
</dbReference>
<evidence type="ECO:0000313" key="1">
    <source>
        <dbReference type="EMBL" id="KAL2068607.1"/>
    </source>
</evidence>
<name>A0ABR4CFY0_9HELO</name>
<evidence type="ECO:0000313" key="2">
    <source>
        <dbReference type="Proteomes" id="UP001595075"/>
    </source>
</evidence>
<comment type="caution">
    <text evidence="1">The sequence shown here is derived from an EMBL/GenBank/DDBJ whole genome shotgun (WGS) entry which is preliminary data.</text>
</comment>
<accession>A0ABR4CFY0</accession>
<sequence length="73" mass="8472">MCVTFNAAVLLHVSRIWNGSFQALYSILKANGHFVECQPPNLRDSLFSSNRHRRLNKLRWVQICVQNSVLILF</sequence>
<dbReference type="Proteomes" id="UP001595075">
    <property type="component" value="Unassembled WGS sequence"/>
</dbReference>
<keyword evidence="2" id="KW-1185">Reference proteome</keyword>